<dbReference type="STRING" id="3469.A0A4Y7JAM2"/>
<dbReference type="Pfam" id="PF00076">
    <property type="entry name" value="RRM_1"/>
    <property type="match status" value="1"/>
</dbReference>
<evidence type="ECO:0000256" key="3">
    <source>
        <dbReference type="ARBA" id="ARBA00022884"/>
    </source>
</evidence>
<dbReference type="InterPro" id="IPR000504">
    <property type="entry name" value="RRM_dom"/>
</dbReference>
<dbReference type="InterPro" id="IPR012677">
    <property type="entry name" value="Nucleotide-bd_a/b_plait_sf"/>
</dbReference>
<evidence type="ECO:0000313" key="8">
    <source>
        <dbReference type="Proteomes" id="UP000316621"/>
    </source>
</evidence>
<organism evidence="7 8">
    <name type="scientific">Papaver somniferum</name>
    <name type="common">Opium poppy</name>
    <dbReference type="NCBI Taxonomy" id="3469"/>
    <lineage>
        <taxon>Eukaryota</taxon>
        <taxon>Viridiplantae</taxon>
        <taxon>Streptophyta</taxon>
        <taxon>Embryophyta</taxon>
        <taxon>Tracheophyta</taxon>
        <taxon>Spermatophyta</taxon>
        <taxon>Magnoliopsida</taxon>
        <taxon>Ranunculales</taxon>
        <taxon>Papaveraceae</taxon>
        <taxon>Papaveroideae</taxon>
        <taxon>Papaver</taxon>
    </lineage>
</organism>
<dbReference type="AlphaFoldDB" id="A0A4Y7JAM2"/>
<feature type="domain" description="RRM" evidence="6">
    <location>
        <begin position="50"/>
        <end position="125"/>
    </location>
</feature>
<dbReference type="Gramene" id="RZC56991">
    <property type="protein sequence ID" value="RZC56991"/>
    <property type="gene ID" value="C5167_015829"/>
</dbReference>
<evidence type="ECO:0000256" key="5">
    <source>
        <dbReference type="PROSITE-ProRule" id="PRU00176"/>
    </source>
</evidence>
<keyword evidence="8" id="KW-1185">Reference proteome</keyword>
<evidence type="ECO:0000256" key="2">
    <source>
        <dbReference type="ARBA" id="ARBA00022737"/>
    </source>
</evidence>
<dbReference type="GO" id="GO:0005634">
    <property type="term" value="C:nucleus"/>
    <property type="evidence" value="ECO:0007669"/>
    <property type="project" value="UniProtKB-SubCell"/>
</dbReference>
<reference evidence="7 8" key="1">
    <citation type="journal article" date="2018" name="Science">
        <title>The opium poppy genome and morphinan production.</title>
        <authorList>
            <person name="Guo L."/>
            <person name="Winzer T."/>
            <person name="Yang X."/>
            <person name="Li Y."/>
            <person name="Ning Z."/>
            <person name="He Z."/>
            <person name="Teodor R."/>
            <person name="Lu Y."/>
            <person name="Bowser T.A."/>
            <person name="Graham I.A."/>
            <person name="Ye K."/>
        </authorList>
    </citation>
    <scope>NUCLEOTIDE SEQUENCE [LARGE SCALE GENOMIC DNA]</scope>
    <source>
        <strain evidence="8">cv. HN1</strain>
        <tissue evidence="7">Leaves</tissue>
    </source>
</reference>
<dbReference type="Proteomes" id="UP000316621">
    <property type="component" value="Chromosome 3"/>
</dbReference>
<dbReference type="PROSITE" id="PS50102">
    <property type="entry name" value="RRM"/>
    <property type="match status" value="2"/>
</dbReference>
<evidence type="ECO:0000256" key="4">
    <source>
        <dbReference type="ARBA" id="ARBA00023242"/>
    </source>
</evidence>
<keyword evidence="3 5" id="KW-0694">RNA-binding</keyword>
<dbReference type="PANTHER" id="PTHR48039">
    <property type="entry name" value="RNA-BINDING MOTIF PROTEIN 14B"/>
    <property type="match status" value="1"/>
</dbReference>
<proteinExistence type="predicted"/>
<dbReference type="SMART" id="SM00360">
    <property type="entry name" value="RRM"/>
    <property type="match status" value="2"/>
</dbReference>
<keyword evidence="2" id="KW-0677">Repeat</keyword>
<name>A0A4Y7JAM2_PAPSO</name>
<dbReference type="PANTHER" id="PTHR48039:SF5">
    <property type="entry name" value="RNA-BINDING PROTEIN 28"/>
    <property type="match status" value="1"/>
</dbReference>
<gene>
    <name evidence="7" type="ORF">C5167_015829</name>
</gene>
<dbReference type="OrthoDB" id="681562at2759"/>
<evidence type="ECO:0000259" key="6">
    <source>
        <dbReference type="PROSITE" id="PS50102"/>
    </source>
</evidence>
<keyword evidence="4" id="KW-0539">Nucleus</keyword>
<dbReference type="CDD" id="cd00590">
    <property type="entry name" value="RRM_SF"/>
    <property type="match status" value="1"/>
</dbReference>
<sequence>MEKWLVLLLQIWILVTKPRTSRDIPAAIVGLLVITGQKIVVLEYMAGKKNSIRFRNLPTDTLDKDLKWLCLTYGPVVRVAGPEIKEMGDRAVVAFENRKDAQMAIDSLNGSTFKGRVITVEWCSVPGLQKNSCRHCSKTDSNLIAYKTMGKYVQNAIRVRNCAGKTDRSDIEGLCGTIGPVFCVFEPGLYYEGKGHLGLLVCFENKEDAVKAVDTLNGSLFKGRILKVEWPSTISQGLG</sequence>
<dbReference type="Gene3D" id="3.30.70.330">
    <property type="match status" value="2"/>
</dbReference>
<feature type="domain" description="RRM" evidence="6">
    <location>
        <begin position="155"/>
        <end position="233"/>
    </location>
</feature>
<dbReference type="SUPFAM" id="SSF54928">
    <property type="entry name" value="RNA-binding domain, RBD"/>
    <property type="match status" value="1"/>
</dbReference>
<comment type="subcellular location">
    <subcellularLocation>
        <location evidence="1">Nucleus</location>
    </subcellularLocation>
</comment>
<evidence type="ECO:0000313" key="7">
    <source>
        <dbReference type="EMBL" id="RZC56991.1"/>
    </source>
</evidence>
<accession>A0A4Y7JAM2</accession>
<dbReference type="GO" id="GO:0003729">
    <property type="term" value="F:mRNA binding"/>
    <property type="evidence" value="ECO:0007669"/>
    <property type="project" value="TreeGrafter"/>
</dbReference>
<dbReference type="InterPro" id="IPR035979">
    <property type="entry name" value="RBD_domain_sf"/>
</dbReference>
<dbReference type="EMBL" id="CM010717">
    <property type="protein sequence ID" value="RZC56991.1"/>
    <property type="molecule type" value="Genomic_DNA"/>
</dbReference>
<protein>
    <recommendedName>
        <fullName evidence="6">RRM domain-containing protein</fullName>
    </recommendedName>
</protein>
<evidence type="ECO:0000256" key="1">
    <source>
        <dbReference type="ARBA" id="ARBA00004123"/>
    </source>
</evidence>
<dbReference type="InterPro" id="IPR051945">
    <property type="entry name" value="RRM_MRD1_RNA_proc_ribogen"/>
</dbReference>